<evidence type="ECO:0000313" key="7">
    <source>
        <dbReference type="Proteomes" id="UP000001887"/>
    </source>
</evidence>
<gene>
    <name evidence="6" type="ordered locus">Psta_0768</name>
</gene>
<dbReference type="PANTHER" id="PTHR33841">
    <property type="entry name" value="DNA METHYLTRANSFERASE YEEA-RELATED"/>
    <property type="match status" value="1"/>
</dbReference>
<proteinExistence type="predicted"/>
<dbReference type="InterPro" id="IPR041635">
    <property type="entry name" value="Type_ISP_LLaBIII_C"/>
</dbReference>
<dbReference type="InterPro" id="IPR029063">
    <property type="entry name" value="SAM-dependent_MTases_sf"/>
</dbReference>
<organism evidence="6 7">
    <name type="scientific">Pirellula staleyi (strain ATCC 27377 / DSM 6068 / ICPB 4128)</name>
    <name type="common">Pirella staleyi</name>
    <dbReference type="NCBI Taxonomy" id="530564"/>
    <lineage>
        <taxon>Bacteria</taxon>
        <taxon>Pseudomonadati</taxon>
        <taxon>Planctomycetota</taxon>
        <taxon>Planctomycetia</taxon>
        <taxon>Pirellulales</taxon>
        <taxon>Pirellulaceae</taxon>
        <taxon>Pirellula</taxon>
    </lineage>
</organism>
<dbReference type="OrthoDB" id="9758243at2"/>
<dbReference type="Pfam" id="PF18135">
    <property type="entry name" value="Type_ISP_C"/>
    <property type="match status" value="1"/>
</dbReference>
<keyword evidence="2 6" id="KW-0489">Methyltransferase</keyword>
<dbReference type="PANTHER" id="PTHR33841:SF1">
    <property type="entry name" value="DNA METHYLTRANSFERASE A"/>
    <property type="match status" value="1"/>
</dbReference>
<dbReference type="EC" id="2.1.1.72" evidence="1"/>
<dbReference type="GO" id="GO:0032259">
    <property type="term" value="P:methylation"/>
    <property type="evidence" value="ECO:0007669"/>
    <property type="project" value="UniProtKB-KW"/>
</dbReference>
<sequence length="893" mass="99655">MRTTAAIRRLASELLPLRDGVAQALSQASLQGEIAVDEALASLASVTPAADLATDLRASDALTEKLATIVVLARLQWPAVVPHYVDRALAWLAETSPPWLAHVASQLRRGLARDDANWQLLARSAAMIAEHERPHLWELLLAAWSPAHRKFRGVFFTPERLATAMVERVDQLLRDELELPGGLADTTCWNTYSQGNPHGFTGPVVRILDPAAGSGAFLLAAIARIHKSVIAEAEACGRAPLEAWNDYIDRHLLPRLAAVELFPEASAVMALRIVDLLARTGYRFTSPVGLPIVTASALEGPADDGRWLHAEPLTVILGNPPFASLSQNRGEWITQRVRDYLKFDGERLGERKTWLHDDYVKFLRLAEWCIERAGLGVVALVTSHSWLENTTFRLARRRLHHTFPRIEIADFHGNRKSGELAPQLPEKISKTLEKQPISLREQMASNENIFGLDAGIGAFFLRSRAGLAPAVRRFDYWGTVDEKLAAFEQQVERGTPGELLHPAGSDYPFRSPKDLVSNAWYRQAPLLTEVMPLTSTAVVTARDGLVIAFTEEELLTRIGMLVDERASDDELRTLLFARPRSPRYPAGDTRSFKLAAVRAALRAEVEQGIDLARYVRRCAYRPFDSRYLFWHPLLIDWPRGELMRHVIDQTNWLLVSRRQMLPGRAANFFWITDAITLDGILRSDNRGSESLFPLWRFAAGVPSKKGNISSEIREKMTRLGIGGSEHGDEAACLALLYATLASSAYRQGFAESLWREFPRVIVPREADLALELTTLGRQLIDVHLLRHAAPEFTTAGEGLVTQPRYPKWSAGQVLVSAERSMACCSREVFEYRIGAHAPAQKWLADRRGRTLTRSDQVHYQQLLGALERTLEIIAQIDRAIAARGGIERAFAPE</sequence>
<name>D2R675_PIRSD</name>
<dbReference type="HOGENOM" id="CLU_009503_0_0_0"/>
<protein>
    <recommendedName>
        <fullName evidence="1">site-specific DNA-methyltransferase (adenine-specific)</fullName>
        <ecNumber evidence="1">2.1.1.72</ecNumber>
    </recommendedName>
</protein>
<keyword evidence="3 6" id="KW-0808">Transferase</keyword>
<evidence type="ECO:0000259" key="5">
    <source>
        <dbReference type="Pfam" id="PF18135"/>
    </source>
</evidence>
<keyword evidence="7" id="KW-1185">Reference proteome</keyword>
<dbReference type="REBASE" id="23313">
    <property type="entry name" value="PstDORF768P"/>
</dbReference>
<accession>D2R675</accession>
<dbReference type="AlphaFoldDB" id="D2R675"/>
<evidence type="ECO:0000256" key="2">
    <source>
        <dbReference type="ARBA" id="ARBA00022603"/>
    </source>
</evidence>
<evidence type="ECO:0000256" key="3">
    <source>
        <dbReference type="ARBA" id="ARBA00022679"/>
    </source>
</evidence>
<evidence type="ECO:0000256" key="1">
    <source>
        <dbReference type="ARBA" id="ARBA00011900"/>
    </source>
</evidence>
<evidence type="ECO:0000313" key="6">
    <source>
        <dbReference type="EMBL" id="ADB15453.1"/>
    </source>
</evidence>
<dbReference type="STRING" id="530564.Psta_0768"/>
<feature type="domain" description="Type ISP restriction-modification enzyme LLaBIII C-terminal specificity" evidence="5">
    <location>
        <begin position="529"/>
        <end position="873"/>
    </location>
</feature>
<dbReference type="Proteomes" id="UP000001887">
    <property type="component" value="Chromosome"/>
</dbReference>
<dbReference type="Gene3D" id="3.40.50.150">
    <property type="entry name" value="Vaccinia Virus protein VP39"/>
    <property type="match status" value="1"/>
</dbReference>
<dbReference type="GO" id="GO:0009007">
    <property type="term" value="F:site-specific DNA-methyltransferase (adenine-specific) activity"/>
    <property type="evidence" value="ECO:0007669"/>
    <property type="project" value="UniProtKB-EC"/>
</dbReference>
<evidence type="ECO:0000256" key="4">
    <source>
        <dbReference type="ARBA" id="ARBA00047942"/>
    </source>
</evidence>
<dbReference type="eggNOG" id="COG1002">
    <property type="taxonomic scope" value="Bacteria"/>
</dbReference>
<dbReference type="InterPro" id="IPR050953">
    <property type="entry name" value="N4_N6_ade-DNA_methylase"/>
</dbReference>
<dbReference type="EMBL" id="CP001848">
    <property type="protein sequence ID" value="ADB15453.1"/>
    <property type="molecule type" value="Genomic_DNA"/>
</dbReference>
<dbReference type="KEGG" id="psl:Psta_0768"/>
<reference evidence="6 7" key="1">
    <citation type="journal article" date="2009" name="Stand. Genomic Sci.">
        <title>Complete genome sequence of Pirellula staleyi type strain (ATCC 27377).</title>
        <authorList>
            <person name="Clum A."/>
            <person name="Tindall B.J."/>
            <person name="Sikorski J."/>
            <person name="Ivanova N."/>
            <person name="Mavrommatis K."/>
            <person name="Lucas S."/>
            <person name="Glavina del Rio T."/>
            <person name="Nolan M."/>
            <person name="Chen F."/>
            <person name="Tice H."/>
            <person name="Pitluck S."/>
            <person name="Cheng J.F."/>
            <person name="Chertkov O."/>
            <person name="Brettin T."/>
            <person name="Han C."/>
            <person name="Detter J.C."/>
            <person name="Kuske C."/>
            <person name="Bruce D."/>
            <person name="Goodwin L."/>
            <person name="Ovchinikova G."/>
            <person name="Pati A."/>
            <person name="Mikhailova N."/>
            <person name="Chen A."/>
            <person name="Palaniappan K."/>
            <person name="Land M."/>
            <person name="Hauser L."/>
            <person name="Chang Y.J."/>
            <person name="Jeffries C.D."/>
            <person name="Chain P."/>
            <person name="Rohde M."/>
            <person name="Goker M."/>
            <person name="Bristow J."/>
            <person name="Eisen J.A."/>
            <person name="Markowitz V."/>
            <person name="Hugenholtz P."/>
            <person name="Kyrpides N.C."/>
            <person name="Klenk H.P."/>
            <person name="Lapidus A."/>
        </authorList>
    </citation>
    <scope>NUCLEOTIDE SEQUENCE [LARGE SCALE GENOMIC DNA]</scope>
    <source>
        <strain evidence="7">ATCC 27377 / DSM 6068 / ICPB 4128</strain>
    </source>
</reference>
<dbReference type="SUPFAM" id="SSF53335">
    <property type="entry name" value="S-adenosyl-L-methionine-dependent methyltransferases"/>
    <property type="match status" value="1"/>
</dbReference>
<dbReference type="PRINTS" id="PR00507">
    <property type="entry name" value="N12N6MTFRASE"/>
</dbReference>
<comment type="catalytic activity">
    <reaction evidence="4">
        <text>a 2'-deoxyadenosine in DNA + S-adenosyl-L-methionine = an N(6)-methyl-2'-deoxyadenosine in DNA + S-adenosyl-L-homocysteine + H(+)</text>
        <dbReference type="Rhea" id="RHEA:15197"/>
        <dbReference type="Rhea" id="RHEA-COMP:12418"/>
        <dbReference type="Rhea" id="RHEA-COMP:12419"/>
        <dbReference type="ChEBI" id="CHEBI:15378"/>
        <dbReference type="ChEBI" id="CHEBI:57856"/>
        <dbReference type="ChEBI" id="CHEBI:59789"/>
        <dbReference type="ChEBI" id="CHEBI:90615"/>
        <dbReference type="ChEBI" id="CHEBI:90616"/>
        <dbReference type="EC" id="2.1.1.72"/>
    </reaction>
</comment>